<name>G5JE44_CROWT</name>
<dbReference type="EMBL" id="AESD01000923">
    <property type="protein sequence ID" value="EHJ09541.1"/>
    <property type="molecule type" value="Genomic_DNA"/>
</dbReference>
<sequence length="38" mass="4446">MPPTFTIVDGEQKNVNPFPELFFLTSLRVSFRLGFRPF</sequence>
<evidence type="ECO:0000313" key="2">
    <source>
        <dbReference type="Proteomes" id="UP000003477"/>
    </source>
</evidence>
<organism evidence="1 2">
    <name type="scientific">Crocosphaera watsonii WH 0003</name>
    <dbReference type="NCBI Taxonomy" id="423471"/>
    <lineage>
        <taxon>Bacteria</taxon>
        <taxon>Bacillati</taxon>
        <taxon>Cyanobacteriota</taxon>
        <taxon>Cyanophyceae</taxon>
        <taxon>Oscillatoriophycideae</taxon>
        <taxon>Chroococcales</taxon>
        <taxon>Aphanothecaceae</taxon>
        <taxon>Crocosphaera</taxon>
    </lineage>
</organism>
<protein>
    <submittedName>
        <fullName evidence="1">Uncharacterized protein</fullName>
    </submittedName>
</protein>
<comment type="caution">
    <text evidence="1">The sequence shown here is derived from an EMBL/GenBank/DDBJ whole genome shotgun (WGS) entry which is preliminary data.</text>
</comment>
<reference evidence="1 2" key="1">
    <citation type="journal article" date="2011" name="Front. Microbiol.">
        <title>Two Strains of Crocosphaera watsonii with Highly Conserved Genomes are Distinguished by Strain-Specific Features.</title>
        <authorList>
            <person name="Bench S.R."/>
            <person name="Ilikchyan I.N."/>
            <person name="Tripp H.J."/>
            <person name="Zehr J.P."/>
        </authorList>
    </citation>
    <scope>NUCLEOTIDE SEQUENCE [LARGE SCALE GENOMIC DNA]</scope>
    <source>
        <strain evidence="1 2">WH 0003</strain>
    </source>
</reference>
<accession>G5JE44</accession>
<gene>
    <name evidence="1" type="ORF">CWATWH0003_B031</name>
</gene>
<dbReference type="AlphaFoldDB" id="G5JE44"/>
<dbReference type="Proteomes" id="UP000003477">
    <property type="component" value="Unassembled WGS sequence"/>
</dbReference>
<evidence type="ECO:0000313" key="1">
    <source>
        <dbReference type="EMBL" id="EHJ09541.1"/>
    </source>
</evidence>
<proteinExistence type="predicted"/>